<dbReference type="AlphaFoldDB" id="A0A381XR33"/>
<feature type="non-terminal residue" evidence="2">
    <location>
        <position position="1"/>
    </location>
</feature>
<feature type="domain" description="Type IX secretion system protein PorV" evidence="1">
    <location>
        <begin position="12"/>
        <end position="163"/>
    </location>
</feature>
<dbReference type="EMBL" id="UINC01016001">
    <property type="protein sequence ID" value="SVA66962.1"/>
    <property type="molecule type" value="Genomic_DNA"/>
</dbReference>
<dbReference type="InterPro" id="IPR045741">
    <property type="entry name" value="PorV"/>
</dbReference>
<organism evidence="2">
    <name type="scientific">marine metagenome</name>
    <dbReference type="NCBI Taxonomy" id="408172"/>
    <lineage>
        <taxon>unclassified sequences</taxon>
        <taxon>metagenomes</taxon>
        <taxon>ecological metagenomes</taxon>
    </lineage>
</organism>
<protein>
    <recommendedName>
        <fullName evidence="1">Type IX secretion system protein PorV domain-containing protein</fullName>
    </recommendedName>
</protein>
<reference evidence="2" key="1">
    <citation type="submission" date="2018-05" db="EMBL/GenBank/DDBJ databases">
        <authorList>
            <person name="Lanie J.A."/>
            <person name="Ng W.-L."/>
            <person name="Kazmierczak K.M."/>
            <person name="Andrzejewski T.M."/>
            <person name="Davidsen T.M."/>
            <person name="Wayne K.J."/>
            <person name="Tettelin H."/>
            <person name="Glass J.I."/>
            <person name="Rusch D."/>
            <person name="Podicherti R."/>
            <person name="Tsui H.-C.T."/>
            <person name="Winkler M.E."/>
        </authorList>
    </citation>
    <scope>NUCLEOTIDE SEQUENCE</scope>
</reference>
<name>A0A381XR33_9ZZZZ</name>
<sequence>VFYSILLGQFDNVGTSAANFLKIGVGARAAGMGGAIIGHVDDPSSLFWNPAGIANAKNIEVMVNHTDWILDFNHSYFAVVFPGGNIGHFGFSVNYLDMGEMERTTELQPEGDGTSFSASNMAIGLAFSKKMNDHFNMGFQAKIVQESISFTSANAIAIDAGSQYVSRFSGLKIGMSITNFGTKMRLNGTDQKVDIDPYEELDGNPDVIANLRTEDWPLPMAFRFGLSFQLLGPKAMIKNPLLVLTINADYYDARDVNPYYAGGAELKVGKLLYLRSGLCHEFLRFADSINNSSIGKLSDPGYSDLYISRWSWGFGLTSESFPAIPYKFNLDYSVSDLGLLGLSSQVGLTFKL</sequence>
<proteinExistence type="predicted"/>
<evidence type="ECO:0000259" key="1">
    <source>
        <dbReference type="Pfam" id="PF19572"/>
    </source>
</evidence>
<dbReference type="Gene3D" id="2.40.160.60">
    <property type="entry name" value="Outer membrane protein transport protein (OMPP1/FadL/TodX)"/>
    <property type="match status" value="1"/>
</dbReference>
<gene>
    <name evidence="2" type="ORF">METZ01_LOCUS119816</name>
</gene>
<dbReference type="Pfam" id="PF19572">
    <property type="entry name" value="PorV"/>
    <property type="match status" value="1"/>
</dbReference>
<accession>A0A381XR33</accession>
<dbReference type="NCBIfam" id="NF033709">
    <property type="entry name" value="PorV_fam"/>
    <property type="match status" value="1"/>
</dbReference>
<dbReference type="SUPFAM" id="SSF56935">
    <property type="entry name" value="Porins"/>
    <property type="match status" value="1"/>
</dbReference>
<evidence type="ECO:0000313" key="2">
    <source>
        <dbReference type="EMBL" id="SVA66962.1"/>
    </source>
</evidence>